<sequence length="127" mass="14029">MPLIFQTFITRADIQANPDKLYIFGDNEQRKGMGGQAIEFRGEPNAVGIATKIEPRLKETSFWSDDDYDRCIAIVDADFDPVFAHARNGGTIICPEAGLGTGLAQLSERAPRILAHLQKRLKELAAL</sequence>
<name>A0ABW5DJZ6_9PROT</name>
<accession>A0ABW5DJZ6</accession>
<dbReference type="InterPro" id="IPR057153">
    <property type="entry name" value="DUF7831"/>
</dbReference>
<evidence type="ECO:0000259" key="1">
    <source>
        <dbReference type="Pfam" id="PF25176"/>
    </source>
</evidence>
<dbReference type="Proteomes" id="UP001597295">
    <property type="component" value="Unassembled WGS sequence"/>
</dbReference>
<dbReference type="EMBL" id="JBHUIP010000001">
    <property type="protein sequence ID" value="MFD2261422.1"/>
    <property type="molecule type" value="Genomic_DNA"/>
</dbReference>
<proteinExistence type="predicted"/>
<dbReference type="Pfam" id="PF25176">
    <property type="entry name" value="DUF7831"/>
    <property type="match status" value="1"/>
</dbReference>
<protein>
    <recommendedName>
        <fullName evidence="1">DUF7831 domain-containing protein</fullName>
    </recommendedName>
</protein>
<comment type="caution">
    <text evidence="2">The sequence shown here is derived from an EMBL/GenBank/DDBJ whole genome shotgun (WGS) entry which is preliminary data.</text>
</comment>
<gene>
    <name evidence="2" type="ORF">ACFSM5_00885</name>
</gene>
<keyword evidence="3" id="KW-1185">Reference proteome</keyword>
<evidence type="ECO:0000313" key="2">
    <source>
        <dbReference type="EMBL" id="MFD2261422.1"/>
    </source>
</evidence>
<evidence type="ECO:0000313" key="3">
    <source>
        <dbReference type="Proteomes" id="UP001597295"/>
    </source>
</evidence>
<feature type="domain" description="DUF7831" evidence="1">
    <location>
        <begin position="4"/>
        <end position="119"/>
    </location>
</feature>
<reference evidence="3" key="1">
    <citation type="journal article" date="2019" name="Int. J. Syst. Evol. Microbiol.">
        <title>The Global Catalogue of Microorganisms (GCM) 10K type strain sequencing project: providing services to taxonomists for standard genome sequencing and annotation.</title>
        <authorList>
            <consortium name="The Broad Institute Genomics Platform"/>
            <consortium name="The Broad Institute Genome Sequencing Center for Infectious Disease"/>
            <person name="Wu L."/>
            <person name="Ma J."/>
        </authorList>
    </citation>
    <scope>NUCLEOTIDE SEQUENCE [LARGE SCALE GENOMIC DNA]</scope>
    <source>
        <strain evidence="3">CGMCC 1.19062</strain>
    </source>
</reference>
<organism evidence="2 3">
    <name type="scientific">Lacibacterium aquatile</name>
    <dbReference type="NCBI Taxonomy" id="1168082"/>
    <lineage>
        <taxon>Bacteria</taxon>
        <taxon>Pseudomonadati</taxon>
        <taxon>Pseudomonadota</taxon>
        <taxon>Alphaproteobacteria</taxon>
        <taxon>Rhodospirillales</taxon>
        <taxon>Rhodospirillaceae</taxon>
    </lineage>
</organism>
<dbReference type="RefSeq" id="WP_379874161.1">
    <property type="nucleotide sequence ID" value="NZ_JBHUIP010000001.1"/>
</dbReference>